<proteinExistence type="predicted"/>
<name>A0A9X1HX03_9BACT</name>
<sequence>MKIFYTLILCLVPLLGFTQSNRSSLTIDQIMQGEDFVGYLPERIRWSDDSKFILFSWNPDNDTLRSTYKADIASGNITKLTFDEVRYEPGNGDYTRDFQWKVYQNSGDLFISGITDKKTIRITNTNTAEYSPEFSGDERSVLFRQGDNFFKWSRNEGTVTQLTDFRSGTKREEKKSEQDTWLEEDQLQLFDVLEKRKNQSDARTFRNEQSRFDRPETIYTGRKQLRGMAMSPDLRYVMYRLSVPAEGKRTVVPDFVTQSGYTNDLNAREKVGGDQDTYESWILDLQTDSTYQISTDSLRGIYDKPSYLKEYASSDSSYSDKYNTARQVVIGLPVFSDDGKAVVNITSEDNKDRWIALVDMPTGNLTIIDHQHDEAWIGGPQIGWFANGTIEWIDNETIWFKSEKTGYAHVYSANVNTGEIIALTSGKFEVLEAQLSRDKKTFYMITNEVSPHEHHFYHMSSKGGKRKQITSLKGGHEVTVSPDEKYLAVRYSYSNKPWELYVMPNKAGGKMTQLTRSTTDSFAGYDWQDPEIIRFTARDGVDVPATLYKPAADKKNGAAVIFVHGAGYLQNVHYWWPSYYREYMFHNYLTDNGYTVLAIDFRASAGYGRDWRTAIYRHMGGKDLEDQVDGAKYLVEELGIDPGRIGLYGGSYGGFITLMAMFKNPETFKAGAALRSVTDWAHYNHGYTSNILNTPVQDSIAYARSSPIYFADGLEGNLLMLHGMVDTNVHFQDIIRLSQRLIELKKENWELAVFPMEGHGFVEPSSWSDEYRRIYKLFEETIGADNR</sequence>
<dbReference type="Pfam" id="PF00930">
    <property type="entry name" value="DPPIV_N"/>
    <property type="match status" value="1"/>
</dbReference>
<dbReference type="SUPFAM" id="SSF53474">
    <property type="entry name" value="alpha/beta-Hydrolases"/>
    <property type="match status" value="1"/>
</dbReference>
<dbReference type="Pfam" id="PF00326">
    <property type="entry name" value="Peptidase_S9"/>
    <property type="match status" value="1"/>
</dbReference>
<dbReference type="InterPro" id="IPR050278">
    <property type="entry name" value="Serine_Prot_S9B/DPPIV"/>
</dbReference>
<dbReference type="InterPro" id="IPR001375">
    <property type="entry name" value="Peptidase_S9_cat"/>
</dbReference>
<dbReference type="AlphaFoldDB" id="A0A9X1HX03"/>
<gene>
    <name evidence="3" type="ORF">LDX50_28885</name>
</gene>
<protein>
    <submittedName>
        <fullName evidence="3">S9 family peptidase</fullName>
    </submittedName>
</protein>
<dbReference type="GO" id="GO:0008236">
    <property type="term" value="F:serine-type peptidase activity"/>
    <property type="evidence" value="ECO:0007669"/>
    <property type="project" value="InterPro"/>
</dbReference>
<reference evidence="3" key="1">
    <citation type="submission" date="2021-09" db="EMBL/GenBank/DDBJ databases">
        <title>Fulvivirga sp. isolated from coastal sediment.</title>
        <authorList>
            <person name="Yu H."/>
        </authorList>
    </citation>
    <scope>NUCLEOTIDE SEQUENCE</scope>
    <source>
        <strain evidence="3">1062</strain>
    </source>
</reference>
<keyword evidence="4" id="KW-1185">Reference proteome</keyword>
<dbReference type="InterPro" id="IPR002469">
    <property type="entry name" value="Peptidase_S9B_N"/>
</dbReference>
<comment type="caution">
    <text evidence="3">The sequence shown here is derived from an EMBL/GenBank/DDBJ whole genome shotgun (WGS) entry which is preliminary data.</text>
</comment>
<dbReference type="PANTHER" id="PTHR11731:SF193">
    <property type="entry name" value="DIPEPTIDYL PEPTIDASE 9"/>
    <property type="match status" value="1"/>
</dbReference>
<dbReference type="SUPFAM" id="SSF82171">
    <property type="entry name" value="DPP6 N-terminal domain-like"/>
    <property type="match status" value="1"/>
</dbReference>
<dbReference type="GO" id="GO:0008239">
    <property type="term" value="F:dipeptidyl-peptidase activity"/>
    <property type="evidence" value="ECO:0007669"/>
    <property type="project" value="TreeGrafter"/>
</dbReference>
<feature type="domain" description="Dipeptidylpeptidase IV N-terminal" evidence="2">
    <location>
        <begin position="334"/>
        <end position="498"/>
    </location>
</feature>
<evidence type="ECO:0000259" key="1">
    <source>
        <dbReference type="Pfam" id="PF00326"/>
    </source>
</evidence>
<evidence type="ECO:0000313" key="4">
    <source>
        <dbReference type="Proteomes" id="UP001139409"/>
    </source>
</evidence>
<dbReference type="PANTHER" id="PTHR11731">
    <property type="entry name" value="PROTEASE FAMILY S9B,C DIPEPTIDYL-PEPTIDASE IV-RELATED"/>
    <property type="match status" value="1"/>
</dbReference>
<dbReference type="InterPro" id="IPR011042">
    <property type="entry name" value="6-blade_b-propeller_TolB-like"/>
</dbReference>
<organism evidence="3 4">
    <name type="scientific">Fulvivirga sedimenti</name>
    <dbReference type="NCBI Taxonomy" id="2879465"/>
    <lineage>
        <taxon>Bacteria</taxon>
        <taxon>Pseudomonadati</taxon>
        <taxon>Bacteroidota</taxon>
        <taxon>Cytophagia</taxon>
        <taxon>Cytophagales</taxon>
        <taxon>Fulvivirgaceae</taxon>
        <taxon>Fulvivirga</taxon>
    </lineage>
</organism>
<dbReference type="EMBL" id="JAIXNE010000007">
    <property type="protein sequence ID" value="MCA6078925.1"/>
    <property type="molecule type" value="Genomic_DNA"/>
</dbReference>
<evidence type="ECO:0000259" key="2">
    <source>
        <dbReference type="Pfam" id="PF00930"/>
    </source>
</evidence>
<feature type="domain" description="Peptidase S9 prolyl oligopeptidase catalytic" evidence="1">
    <location>
        <begin position="588"/>
        <end position="783"/>
    </location>
</feature>
<dbReference type="Gene3D" id="2.120.10.30">
    <property type="entry name" value="TolB, C-terminal domain"/>
    <property type="match status" value="1"/>
</dbReference>
<dbReference type="Proteomes" id="UP001139409">
    <property type="component" value="Unassembled WGS sequence"/>
</dbReference>
<dbReference type="Gene3D" id="2.140.10.30">
    <property type="entry name" value="Dipeptidylpeptidase IV, N-terminal domain"/>
    <property type="match status" value="1"/>
</dbReference>
<dbReference type="RefSeq" id="WP_225699784.1">
    <property type="nucleotide sequence ID" value="NZ_JAIXNE010000007.1"/>
</dbReference>
<dbReference type="InterPro" id="IPR029058">
    <property type="entry name" value="AB_hydrolase_fold"/>
</dbReference>
<accession>A0A9X1HX03</accession>
<evidence type="ECO:0000313" key="3">
    <source>
        <dbReference type="EMBL" id="MCA6078925.1"/>
    </source>
</evidence>
<dbReference type="Gene3D" id="3.40.50.1820">
    <property type="entry name" value="alpha/beta hydrolase"/>
    <property type="match status" value="1"/>
</dbReference>
<dbReference type="GO" id="GO:0006508">
    <property type="term" value="P:proteolysis"/>
    <property type="evidence" value="ECO:0007669"/>
    <property type="project" value="InterPro"/>
</dbReference>